<keyword evidence="2" id="KW-1185">Reference proteome</keyword>
<evidence type="ECO:0000313" key="1">
    <source>
        <dbReference type="EMBL" id="GAA1695945.1"/>
    </source>
</evidence>
<comment type="caution">
    <text evidence="1">The sequence shown here is derived from an EMBL/GenBank/DDBJ whole genome shotgun (WGS) entry which is preliminary data.</text>
</comment>
<proteinExistence type="predicted"/>
<organism evidence="1 2">
    <name type="scientific">Nonomuraea maheshkhaliensis</name>
    <dbReference type="NCBI Taxonomy" id="419590"/>
    <lineage>
        <taxon>Bacteria</taxon>
        <taxon>Bacillati</taxon>
        <taxon>Actinomycetota</taxon>
        <taxon>Actinomycetes</taxon>
        <taxon>Streptosporangiales</taxon>
        <taxon>Streptosporangiaceae</taxon>
        <taxon>Nonomuraea</taxon>
    </lineage>
</organism>
<evidence type="ECO:0000313" key="2">
    <source>
        <dbReference type="Proteomes" id="UP001500064"/>
    </source>
</evidence>
<protein>
    <submittedName>
        <fullName evidence="1">Uncharacterized protein</fullName>
    </submittedName>
</protein>
<accession>A0ABN2HZ27</accession>
<dbReference type="EMBL" id="BAAAMU010000217">
    <property type="protein sequence ID" value="GAA1695945.1"/>
    <property type="molecule type" value="Genomic_DNA"/>
</dbReference>
<sequence length="78" mass="8699">MPFGADPARDLKPVHLWQAKVENDEVDPARQRPFQGLRAVGTHLNLIALTAQRTREWLGYRGVILGEKYAGHKAIVGP</sequence>
<reference evidence="1 2" key="1">
    <citation type="journal article" date="2019" name="Int. J. Syst. Evol. Microbiol.">
        <title>The Global Catalogue of Microorganisms (GCM) 10K type strain sequencing project: providing services to taxonomists for standard genome sequencing and annotation.</title>
        <authorList>
            <consortium name="The Broad Institute Genomics Platform"/>
            <consortium name="The Broad Institute Genome Sequencing Center for Infectious Disease"/>
            <person name="Wu L."/>
            <person name="Ma J."/>
        </authorList>
    </citation>
    <scope>NUCLEOTIDE SEQUENCE [LARGE SCALE GENOMIC DNA]</scope>
    <source>
        <strain evidence="1 2">JCM 13929</strain>
    </source>
</reference>
<gene>
    <name evidence="1" type="ORF">GCM10009733_109360</name>
</gene>
<dbReference type="Proteomes" id="UP001500064">
    <property type="component" value="Unassembled WGS sequence"/>
</dbReference>
<name>A0ABN2HZ27_9ACTN</name>